<name>R4WD87_RIPPE</name>
<dbReference type="GO" id="GO:0005811">
    <property type="term" value="C:lipid droplet"/>
    <property type="evidence" value="ECO:0007669"/>
    <property type="project" value="UniProtKB-SubCell"/>
</dbReference>
<accession>R4WD87</accession>
<dbReference type="Pfam" id="PF03036">
    <property type="entry name" value="Perilipin"/>
    <property type="match status" value="1"/>
</dbReference>
<reference evidence="5" key="1">
    <citation type="journal article" date="2013" name="PLoS ONE">
        <title>Gene expression in gut symbiotic organ of stinkbug affected by extracellular bacterial symbiont.</title>
        <authorList>
            <person name="Futahashi R."/>
            <person name="Tanaka K."/>
            <person name="Tanahashi M."/>
            <person name="Nikoh N."/>
            <person name="Kikuchi Y."/>
            <person name="Lee B.L."/>
            <person name="Fukatsu T."/>
        </authorList>
    </citation>
    <scope>NUCLEOTIDE SEQUENCE</scope>
    <source>
        <tissue evidence="5">Midgut</tissue>
    </source>
</reference>
<organism evidence="5">
    <name type="scientific">Riptortus pedestris</name>
    <name type="common">Bean bug</name>
    <dbReference type="NCBI Taxonomy" id="329032"/>
    <lineage>
        <taxon>Eukaryota</taxon>
        <taxon>Metazoa</taxon>
        <taxon>Ecdysozoa</taxon>
        <taxon>Arthropoda</taxon>
        <taxon>Hexapoda</taxon>
        <taxon>Insecta</taxon>
        <taxon>Pterygota</taxon>
        <taxon>Neoptera</taxon>
        <taxon>Paraneoptera</taxon>
        <taxon>Hemiptera</taxon>
        <taxon>Heteroptera</taxon>
        <taxon>Panheteroptera</taxon>
        <taxon>Pentatomomorpha</taxon>
        <taxon>Coreoidea</taxon>
        <taxon>Alydidae</taxon>
        <taxon>Riptortus</taxon>
    </lineage>
</organism>
<dbReference type="GO" id="GO:0019915">
    <property type="term" value="P:lipid storage"/>
    <property type="evidence" value="ECO:0007669"/>
    <property type="project" value="TreeGrafter"/>
</dbReference>
<dbReference type="GO" id="GO:0005829">
    <property type="term" value="C:cytosol"/>
    <property type="evidence" value="ECO:0007669"/>
    <property type="project" value="TreeGrafter"/>
</dbReference>
<evidence type="ECO:0000313" key="5">
    <source>
        <dbReference type="EMBL" id="BAN20534.1"/>
    </source>
</evidence>
<sequence>MTADVQMPQIHVIDKLREIPLVQSAYSTSTGVYNRVKESSALLTWTLQSAEGAFMTAMGAVAPVANKLQQPIHVVDDTLCKGIDVLQEKVPIVKEQPAQILETAKTVVSLAIQPKVSQISAFTTKSWDKANEVLSTTHYGNVALNGLDSASSTADQYIDYYLPAAEDEENIHPHPSADCEDKVMHTVHTVGTLSTKVGRRVYRTLSTRRTSAAPYNAPQQSHPTTSENKSKSE</sequence>
<comment type="similarity">
    <text evidence="2">Belongs to the perilipin family.</text>
</comment>
<dbReference type="PANTHER" id="PTHR14024:SF53">
    <property type="entry name" value="LIPID STORAGE DROPLETS SURFACE-BINDING PROTEIN 2"/>
    <property type="match status" value="1"/>
</dbReference>
<dbReference type="InterPro" id="IPR004279">
    <property type="entry name" value="Perilipin"/>
</dbReference>
<dbReference type="PANTHER" id="PTHR14024">
    <property type="entry name" value="PERILIPIN"/>
    <property type="match status" value="1"/>
</dbReference>
<keyword evidence="3" id="KW-0551">Lipid droplet</keyword>
<dbReference type="EMBL" id="AK417319">
    <property type="protein sequence ID" value="BAN20534.1"/>
    <property type="molecule type" value="mRNA"/>
</dbReference>
<protein>
    <submittedName>
        <fullName evidence="5">Lipid storage droplets surface binding protein 2</fullName>
    </submittedName>
</protein>
<proteinExistence type="evidence at transcript level"/>
<evidence type="ECO:0000256" key="4">
    <source>
        <dbReference type="SAM" id="MobiDB-lite"/>
    </source>
</evidence>
<evidence type="ECO:0000256" key="3">
    <source>
        <dbReference type="ARBA" id="ARBA00022677"/>
    </source>
</evidence>
<evidence type="ECO:0000256" key="2">
    <source>
        <dbReference type="ARBA" id="ARBA00006311"/>
    </source>
</evidence>
<feature type="compositionally biased region" description="Polar residues" evidence="4">
    <location>
        <begin position="217"/>
        <end position="227"/>
    </location>
</feature>
<dbReference type="AlphaFoldDB" id="R4WD87"/>
<dbReference type="GO" id="GO:0010890">
    <property type="term" value="P:positive regulation of triglyceride storage"/>
    <property type="evidence" value="ECO:0007669"/>
    <property type="project" value="TreeGrafter"/>
</dbReference>
<comment type="subcellular location">
    <subcellularLocation>
        <location evidence="1">Lipid droplet</location>
    </subcellularLocation>
</comment>
<evidence type="ECO:0000256" key="1">
    <source>
        <dbReference type="ARBA" id="ARBA00004502"/>
    </source>
</evidence>
<feature type="region of interest" description="Disordered" evidence="4">
    <location>
        <begin position="206"/>
        <end position="233"/>
    </location>
</feature>